<feature type="domain" description="ASD1" evidence="9">
    <location>
        <begin position="39"/>
        <end position="122"/>
    </location>
</feature>
<dbReference type="PANTHER" id="PTHR15012">
    <property type="entry name" value="APICAL PROTEIN/SHROOM-RELATED"/>
    <property type="match status" value="1"/>
</dbReference>
<evidence type="ECO:0000256" key="7">
    <source>
        <dbReference type="PROSITE-ProRule" id="PRU00637"/>
    </source>
</evidence>
<reference evidence="11" key="2">
    <citation type="submission" date="2025-08" db="UniProtKB">
        <authorList>
            <consortium name="Ensembl"/>
        </authorList>
    </citation>
    <scope>IDENTIFICATION</scope>
    <source>
        <strain evidence="11">2N</strain>
    </source>
</reference>
<feature type="region of interest" description="Disordered" evidence="8">
    <location>
        <begin position="451"/>
        <end position="471"/>
    </location>
</feature>
<dbReference type="PANTHER" id="PTHR15012:SF37">
    <property type="entry name" value="PROTEIN SHROOM1"/>
    <property type="match status" value="1"/>
</dbReference>
<comment type="similarity">
    <text evidence="2">Belongs to the shroom family.</text>
</comment>
<proteinExistence type="inferred from homology"/>
<dbReference type="STRING" id="10141.ENSCPOP00000018978"/>
<organism evidence="11 12">
    <name type="scientific">Cavia porcellus</name>
    <name type="common">Guinea pig</name>
    <dbReference type="NCBI Taxonomy" id="10141"/>
    <lineage>
        <taxon>Eukaryota</taxon>
        <taxon>Metazoa</taxon>
        <taxon>Chordata</taxon>
        <taxon>Craniata</taxon>
        <taxon>Vertebrata</taxon>
        <taxon>Euteleostomi</taxon>
        <taxon>Mammalia</taxon>
        <taxon>Eutheria</taxon>
        <taxon>Euarchontoglires</taxon>
        <taxon>Glires</taxon>
        <taxon>Rodentia</taxon>
        <taxon>Hystricomorpha</taxon>
        <taxon>Caviidae</taxon>
        <taxon>Cavia</taxon>
    </lineage>
</organism>
<evidence type="ECO:0000256" key="8">
    <source>
        <dbReference type="SAM" id="MobiDB-lite"/>
    </source>
</evidence>
<dbReference type="OMA" id="CEQRASE"/>
<dbReference type="FunCoup" id="H0W7M4">
    <property type="interactions" value="7"/>
</dbReference>
<dbReference type="Bgee" id="ENSCPOG00000020425">
    <property type="expression patterns" value="Expressed in liver and 11 other cell types or tissues"/>
</dbReference>
<keyword evidence="6" id="KW-0206">Cytoskeleton</keyword>
<dbReference type="GO" id="GO:0005912">
    <property type="term" value="C:adherens junction"/>
    <property type="evidence" value="ECO:0007669"/>
    <property type="project" value="TreeGrafter"/>
</dbReference>
<reference evidence="11" key="3">
    <citation type="submission" date="2025-09" db="UniProtKB">
        <authorList>
            <consortium name="Ensembl"/>
        </authorList>
    </citation>
    <scope>IDENTIFICATION</scope>
    <source>
        <strain evidence="11">2N</strain>
    </source>
</reference>
<dbReference type="HOGENOM" id="CLU_016932_0_0_1"/>
<keyword evidence="4" id="KW-0493">Microtubule</keyword>
<accession>H0W7M4</accession>
<gene>
    <name evidence="11" type="primary">SHROOM1</name>
</gene>
<dbReference type="InterPro" id="IPR014800">
    <property type="entry name" value="ASD1_dom"/>
</dbReference>
<keyword evidence="3" id="KW-0963">Cytoplasm</keyword>
<evidence type="ECO:0000256" key="5">
    <source>
        <dbReference type="ARBA" id="ARBA00023203"/>
    </source>
</evidence>
<dbReference type="Pfam" id="PF08687">
    <property type="entry name" value="ASD2"/>
    <property type="match status" value="1"/>
</dbReference>
<dbReference type="GO" id="GO:0051017">
    <property type="term" value="P:actin filament bundle assembly"/>
    <property type="evidence" value="ECO:0007669"/>
    <property type="project" value="TreeGrafter"/>
</dbReference>
<comment type="subcellular location">
    <subcellularLocation>
        <location evidence="1">Cytoplasm</location>
        <location evidence="1">Cytoskeleton</location>
    </subcellularLocation>
</comment>
<dbReference type="GO" id="GO:0051015">
    <property type="term" value="F:actin filament binding"/>
    <property type="evidence" value="ECO:0007669"/>
    <property type="project" value="InterPro"/>
</dbReference>
<evidence type="ECO:0000313" key="11">
    <source>
        <dbReference type="Ensembl" id="ENSCPOP00000018978.2"/>
    </source>
</evidence>
<keyword evidence="5 7" id="KW-0009">Actin-binding</keyword>
<feature type="compositionally biased region" description="Pro residues" evidence="8">
    <location>
        <begin position="665"/>
        <end position="678"/>
    </location>
</feature>
<dbReference type="AlphaFoldDB" id="H0W7M4"/>
<reference evidence="12" key="1">
    <citation type="journal article" date="2011" name="Nature">
        <title>A high-resolution map of human evolutionary constraint using 29 mammals.</title>
        <authorList>
            <person name="Lindblad-Toh K."/>
            <person name="Garber M."/>
            <person name="Zuk O."/>
            <person name="Lin M.F."/>
            <person name="Parker B.J."/>
            <person name="Washietl S."/>
            <person name="Kheradpour P."/>
            <person name="Ernst J."/>
            <person name="Jordan G."/>
            <person name="Mauceli E."/>
            <person name="Ward L.D."/>
            <person name="Lowe C.B."/>
            <person name="Holloway A.K."/>
            <person name="Clamp M."/>
            <person name="Gnerre S."/>
            <person name="Alfoldi J."/>
            <person name="Beal K."/>
            <person name="Chang J."/>
            <person name="Clawson H."/>
            <person name="Cuff J."/>
            <person name="Di Palma F."/>
            <person name="Fitzgerald S."/>
            <person name="Flicek P."/>
            <person name="Guttman M."/>
            <person name="Hubisz M.J."/>
            <person name="Jaffe D.B."/>
            <person name="Jungreis I."/>
            <person name="Kent W.J."/>
            <person name="Kostka D."/>
            <person name="Lara M."/>
            <person name="Martins A.L."/>
            <person name="Massingham T."/>
            <person name="Moltke I."/>
            <person name="Raney B.J."/>
            <person name="Rasmussen M.D."/>
            <person name="Robinson J."/>
            <person name="Stark A."/>
            <person name="Vilella A.J."/>
            <person name="Wen J."/>
            <person name="Xie X."/>
            <person name="Zody M.C."/>
            <person name="Baldwin J."/>
            <person name="Bloom T."/>
            <person name="Chin C.W."/>
            <person name="Heiman D."/>
            <person name="Nicol R."/>
            <person name="Nusbaum C."/>
            <person name="Young S."/>
            <person name="Wilkinson J."/>
            <person name="Worley K.C."/>
            <person name="Kovar C.L."/>
            <person name="Muzny D.M."/>
            <person name="Gibbs R.A."/>
            <person name="Cree A."/>
            <person name="Dihn H.H."/>
            <person name="Fowler G."/>
            <person name="Jhangiani S."/>
            <person name="Joshi V."/>
            <person name="Lee S."/>
            <person name="Lewis L.R."/>
            <person name="Nazareth L.V."/>
            <person name="Okwuonu G."/>
            <person name="Santibanez J."/>
            <person name="Warren W.C."/>
            <person name="Mardis E.R."/>
            <person name="Weinstock G.M."/>
            <person name="Wilson R.K."/>
            <person name="Delehaunty K."/>
            <person name="Dooling D."/>
            <person name="Fronik C."/>
            <person name="Fulton L."/>
            <person name="Fulton B."/>
            <person name="Graves T."/>
            <person name="Minx P."/>
            <person name="Sodergren E."/>
            <person name="Birney E."/>
            <person name="Margulies E.H."/>
            <person name="Herrero J."/>
            <person name="Green E.D."/>
            <person name="Haussler D."/>
            <person name="Siepel A."/>
            <person name="Goldman N."/>
            <person name="Pollard K.S."/>
            <person name="Pedersen J.S."/>
            <person name="Lander E.S."/>
            <person name="Kellis M."/>
        </authorList>
    </citation>
    <scope>NUCLEOTIDE SEQUENCE [LARGE SCALE GENOMIC DNA]</scope>
    <source>
        <strain evidence="12">2N</strain>
    </source>
</reference>
<dbReference type="GO" id="GO:0030864">
    <property type="term" value="C:cortical actin cytoskeleton"/>
    <property type="evidence" value="ECO:0007669"/>
    <property type="project" value="TreeGrafter"/>
</dbReference>
<evidence type="ECO:0000259" key="9">
    <source>
        <dbReference type="PROSITE" id="PS51306"/>
    </source>
</evidence>
<feature type="region of interest" description="Disordered" evidence="8">
    <location>
        <begin position="648"/>
        <end position="678"/>
    </location>
</feature>
<keyword evidence="12" id="KW-1185">Reference proteome</keyword>
<dbReference type="InterPro" id="IPR027685">
    <property type="entry name" value="Shroom_fam"/>
</dbReference>
<dbReference type="Proteomes" id="UP000005447">
    <property type="component" value="Unassembled WGS sequence"/>
</dbReference>
<sequence>RQDTPVLYALVADVESEVGARAAESPSPPDSRAAYRQRLQGAQRRVLRETSFQRRELRMSLPSRLRPAAPVRPPAEQPRSASLSHPGRDCRAPAPAPAGRGRLASQQQTWCFSESGKLDRVGQGGGPAGEALGGLEPQELPRQAGAAFGGLQEIQAQSSAQLDSGPEKLGDALRPGCRRQSASGKVSGPRRAPGAATATVQAVPQGAETPGPLLQTFSRFLEPTAMCPEEAPQYSPSDCEQRVAETQVELSRLPSLPDDDVFLEGPPPDRMSWPPDSCTPNSETDLGRRAGQAMAPPECPLHGYPGTSGADDYWQGVNGSVGVSKATSYSPPGTANGDLPTTDSAGLLTPDTPVAAENDPLKPPPDDALCSSSNGTSGPPHHASLAWGTGQLGSRPMWTSQRLEELVRELARLDPSLSDTLVSEPSPALPLGLLDGLIPGTEVWASIGETGKEAAGSSEPGPGQGQAGLSTSPYPLQVELASLLQKMLQDLQAKQEQLQGVAQAWALRRAALEAAVGQCCGPRELERFSRFMADLERVLGLLLLLGSRLARVHRALARVGSDGDPDERASLLQRLGLLQRQQEDAKELKEHVSRRERALREVLARALPAEDVRSYCTLLADKAAILAQQRSLDERVRLLQDQLDVVRSDLSHRPLSPSPSWLPRTCPPDKQPFPPPPT</sequence>
<dbReference type="Gene3D" id="6.10.250.3120">
    <property type="match status" value="1"/>
</dbReference>
<dbReference type="GO" id="GO:0005874">
    <property type="term" value="C:microtubule"/>
    <property type="evidence" value="ECO:0007669"/>
    <property type="project" value="UniProtKB-KW"/>
</dbReference>
<dbReference type="GO" id="GO:0043296">
    <property type="term" value="C:apical junction complex"/>
    <property type="evidence" value="ECO:0007669"/>
    <property type="project" value="TreeGrafter"/>
</dbReference>
<dbReference type="Ensembl" id="ENSCPOT00000021079.2">
    <property type="protein sequence ID" value="ENSCPOP00000018978.2"/>
    <property type="gene ID" value="ENSCPOG00000020425.2"/>
</dbReference>
<feature type="compositionally biased region" description="Low complexity" evidence="8">
    <location>
        <begin position="653"/>
        <end position="664"/>
    </location>
</feature>
<evidence type="ECO:0000256" key="3">
    <source>
        <dbReference type="ARBA" id="ARBA00022490"/>
    </source>
</evidence>
<feature type="region of interest" description="Disordered" evidence="8">
    <location>
        <begin position="17"/>
        <end position="213"/>
    </location>
</feature>
<evidence type="ECO:0000313" key="12">
    <source>
        <dbReference type="Proteomes" id="UP000005447"/>
    </source>
</evidence>
<feature type="domain" description="ASD2" evidence="10">
    <location>
        <begin position="345"/>
        <end position="651"/>
    </location>
</feature>
<feature type="compositionally biased region" description="Gly residues" evidence="8">
    <location>
        <begin position="122"/>
        <end position="132"/>
    </location>
</feature>
<dbReference type="InterPro" id="IPR014799">
    <property type="entry name" value="ASD2_dom"/>
</dbReference>
<dbReference type="VEuPathDB" id="HostDB:ENSCPOG00000020425"/>
<dbReference type="GO" id="GO:0000902">
    <property type="term" value="P:cell morphogenesis"/>
    <property type="evidence" value="ECO:0007669"/>
    <property type="project" value="TreeGrafter"/>
</dbReference>
<feature type="region of interest" description="Disordered" evidence="8">
    <location>
        <begin position="228"/>
        <end position="306"/>
    </location>
</feature>
<dbReference type="Pfam" id="PF08688">
    <property type="entry name" value="ASD1"/>
    <property type="match status" value="1"/>
</dbReference>
<dbReference type="InParanoid" id="H0W7M4"/>
<dbReference type="GO" id="GO:0016324">
    <property type="term" value="C:apical plasma membrane"/>
    <property type="evidence" value="ECO:0007669"/>
    <property type="project" value="TreeGrafter"/>
</dbReference>
<evidence type="ECO:0000256" key="2">
    <source>
        <dbReference type="ARBA" id="ARBA00006469"/>
    </source>
</evidence>
<dbReference type="EMBL" id="AAKN02048333">
    <property type="status" value="NOT_ANNOTATED_CDS"/>
    <property type="molecule type" value="Genomic_DNA"/>
</dbReference>
<name>H0W7M4_CAVPO</name>
<feature type="compositionally biased region" description="Basic and acidic residues" evidence="8">
    <location>
        <begin position="46"/>
        <end position="58"/>
    </location>
</feature>
<evidence type="ECO:0000256" key="4">
    <source>
        <dbReference type="ARBA" id="ARBA00022701"/>
    </source>
</evidence>
<feature type="compositionally biased region" description="Polar residues" evidence="8">
    <location>
        <begin position="325"/>
        <end position="344"/>
    </location>
</feature>
<evidence type="ECO:0000256" key="1">
    <source>
        <dbReference type="ARBA" id="ARBA00004245"/>
    </source>
</evidence>
<protein>
    <submittedName>
        <fullName evidence="11">Shroom family member 1</fullName>
    </submittedName>
</protein>
<dbReference type="GeneTree" id="ENSGT00940000160656"/>
<dbReference type="PROSITE" id="PS51306">
    <property type="entry name" value="ASD1"/>
    <property type="match status" value="1"/>
</dbReference>
<dbReference type="PROSITE" id="PS51307">
    <property type="entry name" value="ASD2"/>
    <property type="match status" value="1"/>
</dbReference>
<evidence type="ECO:0000259" key="10">
    <source>
        <dbReference type="PROSITE" id="PS51307"/>
    </source>
</evidence>
<evidence type="ECO:0000256" key="6">
    <source>
        <dbReference type="ARBA" id="ARBA00023212"/>
    </source>
</evidence>
<feature type="region of interest" description="Disordered" evidence="8">
    <location>
        <begin position="325"/>
        <end position="383"/>
    </location>
</feature>